<dbReference type="EMBL" id="JAZDUA010000125">
    <property type="protein sequence ID" value="KAK7867169.1"/>
    <property type="molecule type" value="Genomic_DNA"/>
</dbReference>
<evidence type="ECO:0000313" key="25">
    <source>
        <dbReference type="EMBL" id="KAK7870745.1"/>
    </source>
</evidence>
<dbReference type="EMBL" id="JAZDUA010000338">
    <property type="protein sequence ID" value="KAK7794303.1"/>
    <property type="molecule type" value="Genomic_DNA"/>
</dbReference>
<evidence type="ECO:0000313" key="8">
    <source>
        <dbReference type="EMBL" id="KAK7791440.1"/>
    </source>
</evidence>
<dbReference type="EMBL" id="JAZDUA010000008">
    <property type="protein sequence ID" value="KAK7873861.1"/>
    <property type="molecule type" value="Genomic_DNA"/>
</dbReference>
<evidence type="ECO:0000313" key="22">
    <source>
        <dbReference type="EMBL" id="KAK7866259.1"/>
    </source>
</evidence>
<evidence type="ECO:0000313" key="33">
    <source>
        <dbReference type="EMBL" id="KAK7874045.1"/>
    </source>
</evidence>
<dbReference type="EMBL" id="JAZDUA010000017">
    <property type="protein sequence ID" value="KAK7873062.1"/>
    <property type="molecule type" value="Genomic_DNA"/>
</dbReference>
<dbReference type="AlphaFoldDB" id="A0AAN9VY32"/>
<proteinExistence type="predicted"/>
<dbReference type="EMBL" id="JAZDUA010000037">
    <property type="protein sequence ID" value="KAK7871534.1"/>
    <property type="molecule type" value="Genomic_DNA"/>
</dbReference>
<evidence type="ECO:0000313" key="24">
    <source>
        <dbReference type="EMBL" id="KAK7867620.1"/>
    </source>
</evidence>
<evidence type="ECO:0000313" key="17">
    <source>
        <dbReference type="EMBL" id="KAK7864362.1"/>
    </source>
</evidence>
<dbReference type="GO" id="GO:0005634">
    <property type="term" value="C:nucleus"/>
    <property type="evidence" value="ECO:0007669"/>
    <property type="project" value="UniProtKB-SubCell"/>
</dbReference>
<evidence type="ECO:0000313" key="26">
    <source>
        <dbReference type="EMBL" id="KAK7871356.1"/>
    </source>
</evidence>
<dbReference type="EMBL" id="JAZDUA010000508">
    <property type="protein sequence ID" value="KAK7791710.1"/>
    <property type="molecule type" value="Genomic_DNA"/>
</dbReference>
<dbReference type="EMBL" id="JAZDUA010000027">
    <property type="protein sequence ID" value="KAK7872294.1"/>
    <property type="molecule type" value="Genomic_DNA"/>
</dbReference>
<evidence type="ECO:0000313" key="15">
    <source>
        <dbReference type="EMBL" id="KAK7862297.1"/>
    </source>
</evidence>
<dbReference type="EMBL" id="JAZDUA010000166">
    <property type="protein sequence ID" value="KAK7865759.1"/>
    <property type="molecule type" value="Genomic_DNA"/>
</dbReference>
<dbReference type="EMBL" id="JAZDUA010000028">
    <property type="protein sequence ID" value="KAK7872143.1"/>
    <property type="molecule type" value="Genomic_DNA"/>
</dbReference>
<evidence type="ECO:0000313" key="14">
    <source>
        <dbReference type="EMBL" id="KAK7862220.1"/>
    </source>
</evidence>
<evidence type="ECO:0000313" key="9">
    <source>
        <dbReference type="EMBL" id="KAK7791710.1"/>
    </source>
</evidence>
<dbReference type="EMBL" id="JAZDUA010000375">
    <property type="protein sequence ID" value="KAK7793521.1"/>
    <property type="molecule type" value="Genomic_DNA"/>
</dbReference>
<evidence type="ECO:0000313" key="28">
    <source>
        <dbReference type="EMBL" id="KAK7872143.1"/>
    </source>
</evidence>
<evidence type="ECO:0000313" key="29">
    <source>
        <dbReference type="EMBL" id="KAK7872221.1"/>
    </source>
</evidence>
<accession>A0AAN9VY32</accession>
<dbReference type="EMBL" id="JAZDUA010000160">
    <property type="protein sequence ID" value="KAK7865968.1"/>
    <property type="molecule type" value="Genomic_DNA"/>
</dbReference>
<dbReference type="EMBL" id="JAZDUA010000711">
    <property type="protein sequence ID" value="KAK7789745.1"/>
    <property type="molecule type" value="Genomic_DNA"/>
</dbReference>
<dbReference type="EMBL" id="JAZDUA010000537">
    <property type="protein sequence ID" value="KAK7791440.1"/>
    <property type="molecule type" value="Genomic_DNA"/>
</dbReference>
<keyword evidence="1" id="KW-0539">Nucleus</keyword>
<gene>
    <name evidence="9" type="ORF">R5R35_000284</name>
    <name evidence="31" type="ORF">R5R35_000346</name>
    <name evidence="22" type="ORF">R5R35_001688</name>
    <name evidence="28" type="ORF">R5R35_001710</name>
    <name evidence="19" type="ORF">R5R35_002088</name>
    <name evidence="21" type="ORF">R5R35_004042</name>
    <name evidence="33" type="ORF">R5R35_004595</name>
    <name evidence="6" type="ORF">R5R35_005166</name>
    <name evidence="7" type="ORF">R5R35_005167</name>
    <name evidence="32" type="ORF">R5R35_005724</name>
    <name evidence="26" type="ORF">R5R35_006068</name>
    <name evidence="12" type="ORF">R5R35_007687</name>
    <name evidence="13" type="ORF">R5R35_007705</name>
    <name evidence="17" type="ORF">R5R35_007927</name>
    <name evidence="23" type="ORF">R5R35_008366</name>
    <name evidence="25" type="ORF">R5R35_009895</name>
    <name evidence="10" type="ORF">R5R35_010044</name>
    <name evidence="8" type="ORF">R5R35_010235</name>
    <name evidence="27" type="ORF">R5R35_010337</name>
    <name evidence="11" type="ORF">R5R35_010588</name>
    <name evidence="14" type="ORF">R5R35_010698</name>
    <name evidence="18" type="ORF">R5R35_010933</name>
    <name evidence="15" type="ORF">R5R35_011463</name>
    <name evidence="16" type="ORF">R5R35_011583</name>
    <name evidence="29" type="ORF">R5R35_012079</name>
    <name evidence="30" type="ORF">R5R35_012136</name>
    <name evidence="5" type="ORF">R5R35_012654</name>
    <name evidence="20" type="ORF">R5R35_012912</name>
    <name evidence="24" type="ORF">R5R35_014815</name>
</gene>
<dbReference type="EMBL" id="JAZDUA010000040">
    <property type="protein sequence ID" value="KAK7871356.1"/>
    <property type="molecule type" value="Genomic_DNA"/>
</dbReference>
<evidence type="ECO:0008006" key="35">
    <source>
        <dbReference type="Google" id="ProtNLM"/>
    </source>
</evidence>
<feature type="region of interest" description="Disordered" evidence="2">
    <location>
        <begin position="121"/>
        <end position="159"/>
    </location>
</feature>
<dbReference type="Pfam" id="PF02944">
    <property type="entry name" value="BESS"/>
    <property type="match status" value="1"/>
</dbReference>
<keyword evidence="34" id="KW-1185">Reference proteome</keyword>
<evidence type="ECO:0000259" key="3">
    <source>
        <dbReference type="PROSITE" id="PS51029"/>
    </source>
</evidence>
<dbReference type="EMBL" id="JAZDUA010000005">
    <property type="protein sequence ID" value="KAK7874045.1"/>
    <property type="molecule type" value="Genomic_DNA"/>
</dbReference>
<dbReference type="InterPro" id="IPR006578">
    <property type="entry name" value="MADF-dom"/>
</dbReference>
<dbReference type="PANTHER" id="PTHR12243">
    <property type="entry name" value="MADF DOMAIN TRANSCRIPTION FACTOR"/>
    <property type="match status" value="1"/>
</dbReference>
<evidence type="ECO:0000313" key="21">
    <source>
        <dbReference type="EMBL" id="KAK7866215.1"/>
    </source>
</evidence>
<dbReference type="EMBL" id="JAZDUA010000252">
    <property type="protein sequence ID" value="KAK7862870.1"/>
    <property type="molecule type" value="Genomic_DNA"/>
</dbReference>
<evidence type="ECO:0000313" key="31">
    <source>
        <dbReference type="EMBL" id="KAK7873062.1"/>
    </source>
</evidence>
<dbReference type="EMBL" id="JAZDUA010000027">
    <property type="protein sequence ID" value="KAK7872221.1"/>
    <property type="molecule type" value="Genomic_DNA"/>
</dbReference>
<dbReference type="GO" id="GO:0006357">
    <property type="term" value="P:regulation of transcription by RNA polymerase II"/>
    <property type="evidence" value="ECO:0007669"/>
    <property type="project" value="TreeGrafter"/>
</dbReference>
<dbReference type="PANTHER" id="PTHR12243:SF69">
    <property type="entry name" value="SI:CH73-59F11.3"/>
    <property type="match status" value="1"/>
</dbReference>
<dbReference type="EMBL" id="JAZDUA010000382">
    <property type="protein sequence ID" value="KAK7793421.1"/>
    <property type="molecule type" value="Genomic_DNA"/>
</dbReference>
<dbReference type="EMBL" id="JAZDUA010000754">
    <property type="protein sequence ID" value="KAK7789460.1"/>
    <property type="molecule type" value="Genomic_DNA"/>
</dbReference>
<dbReference type="EMBL" id="JAZDUA010000205">
    <property type="protein sequence ID" value="KAK7864362.1"/>
    <property type="molecule type" value="Genomic_DNA"/>
</dbReference>
<evidence type="ECO:0000259" key="4">
    <source>
        <dbReference type="PROSITE" id="PS51031"/>
    </source>
</evidence>
<dbReference type="EMBL" id="JAZDUA010000338">
    <property type="protein sequence ID" value="KAK7794327.1"/>
    <property type="molecule type" value="Genomic_DNA"/>
</dbReference>
<dbReference type="EMBL" id="JAZDUA010000151">
    <property type="protein sequence ID" value="KAK7866259.1"/>
    <property type="molecule type" value="Genomic_DNA"/>
</dbReference>
<organism evidence="22 34">
    <name type="scientific">Gryllus longicercus</name>
    <dbReference type="NCBI Taxonomy" id="2509291"/>
    <lineage>
        <taxon>Eukaryota</taxon>
        <taxon>Metazoa</taxon>
        <taxon>Ecdysozoa</taxon>
        <taxon>Arthropoda</taxon>
        <taxon>Hexapoda</taxon>
        <taxon>Insecta</taxon>
        <taxon>Pterygota</taxon>
        <taxon>Neoptera</taxon>
        <taxon>Polyneoptera</taxon>
        <taxon>Orthoptera</taxon>
        <taxon>Ensifera</taxon>
        <taxon>Gryllidea</taxon>
        <taxon>Grylloidea</taxon>
        <taxon>Gryllidae</taxon>
        <taxon>Gryllinae</taxon>
        <taxon>Gryllus</taxon>
    </lineage>
</organism>
<dbReference type="PROSITE" id="PS51029">
    <property type="entry name" value="MADF"/>
    <property type="match status" value="1"/>
</dbReference>
<evidence type="ECO:0000313" key="23">
    <source>
        <dbReference type="EMBL" id="KAK7867169.1"/>
    </source>
</evidence>
<feature type="compositionally biased region" description="Acidic residues" evidence="2">
    <location>
        <begin position="128"/>
        <end position="137"/>
    </location>
</feature>
<evidence type="ECO:0000313" key="16">
    <source>
        <dbReference type="EMBL" id="KAK7862870.1"/>
    </source>
</evidence>
<protein>
    <recommendedName>
        <fullName evidence="35">MADF domain-containing protein</fullName>
    </recommendedName>
</protein>
<evidence type="ECO:0000313" key="11">
    <source>
        <dbReference type="EMBL" id="KAK7793521.1"/>
    </source>
</evidence>
<dbReference type="GO" id="GO:0003677">
    <property type="term" value="F:DNA binding"/>
    <property type="evidence" value="ECO:0007669"/>
    <property type="project" value="InterPro"/>
</dbReference>
<evidence type="ECO:0000313" key="27">
    <source>
        <dbReference type="EMBL" id="KAK7871534.1"/>
    </source>
</evidence>
<evidence type="ECO:0000256" key="2">
    <source>
        <dbReference type="SAM" id="MobiDB-lite"/>
    </source>
</evidence>
<dbReference type="PROSITE" id="PS51031">
    <property type="entry name" value="BESS"/>
    <property type="match status" value="1"/>
</dbReference>
<evidence type="ECO:0000313" key="34">
    <source>
        <dbReference type="Proteomes" id="UP001378592"/>
    </source>
</evidence>
<evidence type="ECO:0000313" key="13">
    <source>
        <dbReference type="EMBL" id="KAK7794327.1"/>
    </source>
</evidence>
<dbReference type="EMBL" id="JAZDUA010000053">
    <property type="protein sequence ID" value="KAK7870745.1"/>
    <property type="molecule type" value="Genomic_DNA"/>
</dbReference>
<dbReference type="EMBL" id="JAZDUA010000152">
    <property type="protein sequence ID" value="KAK7866215.1"/>
    <property type="molecule type" value="Genomic_DNA"/>
</dbReference>
<feature type="domain" description="MADF" evidence="3">
    <location>
        <begin position="13"/>
        <end position="116"/>
    </location>
</feature>
<dbReference type="EMBL" id="JAZDUA010000287">
    <property type="protein sequence ID" value="KAK7862220.1"/>
    <property type="molecule type" value="Genomic_DNA"/>
</dbReference>
<dbReference type="Proteomes" id="UP001378592">
    <property type="component" value="Unassembled WGS sequence"/>
</dbReference>
<evidence type="ECO:0000313" key="7">
    <source>
        <dbReference type="EMBL" id="KAK7789746.1"/>
    </source>
</evidence>
<dbReference type="SMART" id="SM00595">
    <property type="entry name" value="MADF"/>
    <property type="match status" value="1"/>
</dbReference>
<comment type="subcellular location">
    <subcellularLocation>
        <location evidence="1">Nucleus</location>
    </subcellularLocation>
</comment>
<dbReference type="EMBL" id="JAZDUA010000197">
    <property type="protein sequence ID" value="KAK7864662.1"/>
    <property type="molecule type" value="Genomic_DNA"/>
</dbReference>
<evidence type="ECO:0000313" key="18">
    <source>
        <dbReference type="EMBL" id="KAK7864662.1"/>
    </source>
</evidence>
<evidence type="ECO:0000313" key="6">
    <source>
        <dbReference type="EMBL" id="KAK7789745.1"/>
    </source>
</evidence>
<reference evidence="22 34" key="1">
    <citation type="submission" date="2024-03" db="EMBL/GenBank/DDBJ databases">
        <title>The genome assembly and annotation of the cricket Gryllus longicercus Weissman &amp; Gray.</title>
        <authorList>
            <person name="Szrajer S."/>
            <person name="Gray D."/>
            <person name="Ylla G."/>
        </authorList>
    </citation>
    <scope>NUCLEOTIDE SEQUENCE [LARGE SCALE GENOMIC DNA]</scope>
    <source>
        <strain evidence="22">DAG 2021-001</strain>
        <tissue evidence="22">Whole body minus gut</tissue>
    </source>
</reference>
<evidence type="ECO:0000313" key="19">
    <source>
        <dbReference type="EMBL" id="KAK7865759.1"/>
    </source>
</evidence>
<evidence type="ECO:0000256" key="1">
    <source>
        <dbReference type="PROSITE-ProRule" id="PRU00371"/>
    </source>
</evidence>
<dbReference type="Pfam" id="PF10545">
    <property type="entry name" value="MADF_DNA_bdg"/>
    <property type="match status" value="1"/>
</dbReference>
<evidence type="ECO:0000313" key="20">
    <source>
        <dbReference type="EMBL" id="KAK7865968.1"/>
    </source>
</evidence>
<feature type="domain" description="BESS" evidence="4">
    <location>
        <begin position="181"/>
        <end position="220"/>
    </location>
</feature>
<dbReference type="InterPro" id="IPR039353">
    <property type="entry name" value="TF_Adf1"/>
</dbReference>
<evidence type="ECO:0000313" key="32">
    <source>
        <dbReference type="EMBL" id="KAK7873861.1"/>
    </source>
</evidence>
<dbReference type="EMBL" id="JAZDUA010000711">
    <property type="protein sequence ID" value="KAK7789746.1"/>
    <property type="molecule type" value="Genomic_DNA"/>
</dbReference>
<comment type="caution">
    <text evidence="22">The sequence shown here is derived from an EMBL/GenBank/DDBJ whole genome shotgun (WGS) entry which is preliminary data.</text>
</comment>
<evidence type="ECO:0000313" key="12">
    <source>
        <dbReference type="EMBL" id="KAK7794303.1"/>
    </source>
</evidence>
<dbReference type="InterPro" id="IPR004210">
    <property type="entry name" value="BESS_motif"/>
</dbReference>
<dbReference type="EMBL" id="JAZDUA010000283">
    <property type="protein sequence ID" value="KAK7862297.1"/>
    <property type="molecule type" value="Genomic_DNA"/>
</dbReference>
<sequence>MALVRDEDIDSELVINEVEKRPALFNKTLKDYSDANLKSKLWEEVCLNVLSTIWGQLSTEKKKQAGTLVQRRWKNLRTCFARELREQKSVKSGQPAGKRRKYKFYDQLLFLLPTVEVRETSGNAEPVLSDEEHEETESAQRPPLVRSPNTSSNLNKKKKRSYEESLLDILREKKETASHMDDSETHFALSLVPMLKALPTHRKIDAQIEILQVLRNFQDRCPPRDTLNSFSDDVRYSSFSTPVRLFTGTFTSANQPTTGNSSYTALTSPQDCDSVQSYLSNFSVDSDGSQTMYDVTVHNNV</sequence>
<name>A0AAN9VY32_9ORTH</name>
<dbReference type="GO" id="GO:0005667">
    <property type="term" value="C:transcription regulator complex"/>
    <property type="evidence" value="ECO:0007669"/>
    <property type="project" value="TreeGrafter"/>
</dbReference>
<evidence type="ECO:0000313" key="5">
    <source>
        <dbReference type="EMBL" id="KAK7789460.1"/>
    </source>
</evidence>
<evidence type="ECO:0000313" key="30">
    <source>
        <dbReference type="EMBL" id="KAK7872294.1"/>
    </source>
</evidence>
<evidence type="ECO:0000313" key="10">
    <source>
        <dbReference type="EMBL" id="KAK7793421.1"/>
    </source>
</evidence>
<dbReference type="EMBL" id="JAZDUA010000115">
    <property type="protein sequence ID" value="KAK7867620.1"/>
    <property type="molecule type" value="Genomic_DNA"/>
</dbReference>